<protein>
    <recommendedName>
        <fullName evidence="3">Autotransporter domain-containing protein</fullName>
    </recommendedName>
</protein>
<reference evidence="1 2" key="1">
    <citation type="submission" date="2018-04" db="EMBL/GenBank/DDBJ databases">
        <title>Novel Campyloabacter and Helicobacter Species and Strains.</title>
        <authorList>
            <person name="Mannion A.J."/>
            <person name="Shen Z."/>
            <person name="Fox J.G."/>
        </authorList>
    </citation>
    <scope>NUCLEOTIDE SEQUENCE [LARGE SCALE GENOMIC DNA]</scope>
    <source>
        <strain evidence="1 2">MIT 04-9366</strain>
    </source>
</reference>
<evidence type="ECO:0008006" key="3">
    <source>
        <dbReference type="Google" id="ProtNLM"/>
    </source>
</evidence>
<comment type="caution">
    <text evidence="1">The sequence shown here is derived from an EMBL/GenBank/DDBJ whole genome shotgun (WGS) entry which is preliminary data.</text>
</comment>
<dbReference type="InterPro" id="IPR006315">
    <property type="entry name" value="OM_autotransptr_brl_dom"/>
</dbReference>
<dbReference type="Gene3D" id="2.40.128.130">
    <property type="entry name" value="Autotransporter beta-domain"/>
    <property type="match status" value="1"/>
</dbReference>
<dbReference type="RefSeq" id="WP_115570200.1">
    <property type="nucleotide sequence ID" value="NZ_NXLV01000029.1"/>
</dbReference>
<gene>
    <name evidence="1" type="ORF">CQA58_08110</name>
</gene>
<dbReference type="NCBIfam" id="TIGR01414">
    <property type="entry name" value="autotrans_barl"/>
    <property type="match status" value="1"/>
</dbReference>
<dbReference type="EMBL" id="NXLV01000029">
    <property type="protein sequence ID" value="RDU68671.1"/>
    <property type="molecule type" value="Genomic_DNA"/>
</dbReference>
<dbReference type="AlphaFoldDB" id="A0A3D8IVQ7"/>
<keyword evidence="2" id="KW-1185">Reference proteome</keyword>
<organism evidence="1 2">
    <name type="scientific">Helicobacter brantae</name>
    <dbReference type="NCBI Taxonomy" id="375927"/>
    <lineage>
        <taxon>Bacteria</taxon>
        <taxon>Pseudomonadati</taxon>
        <taxon>Campylobacterota</taxon>
        <taxon>Epsilonproteobacteria</taxon>
        <taxon>Campylobacterales</taxon>
        <taxon>Helicobacteraceae</taxon>
        <taxon>Helicobacter</taxon>
    </lineage>
</organism>
<feature type="non-terminal residue" evidence="1">
    <location>
        <position position="1"/>
    </location>
</feature>
<name>A0A3D8IVQ7_9HELI</name>
<evidence type="ECO:0000313" key="1">
    <source>
        <dbReference type="EMBL" id="RDU68671.1"/>
    </source>
</evidence>
<dbReference type="OrthoDB" id="5331288at2"/>
<feature type="non-terminal residue" evidence="1">
    <location>
        <position position="647"/>
    </location>
</feature>
<dbReference type="SUPFAM" id="SSF103515">
    <property type="entry name" value="Autotransporter"/>
    <property type="match status" value="1"/>
</dbReference>
<dbReference type="GO" id="GO:0019867">
    <property type="term" value="C:outer membrane"/>
    <property type="evidence" value="ECO:0007669"/>
    <property type="project" value="InterPro"/>
</dbReference>
<sequence>YSAAVDGDNNGLTFNAGNNIINFANTSDGGATLNWKNNPNGDSATTQAITTTGGTTNINFNNSGTIAGGVSTNGASATTTIAIANNKSGTINGNVTTDATNGTTNISFASGSDAKTLTLGGANNTLSGITFTSGSTGNIITLNNDAGTTSFASAISVGANDGITFNLNGTTSTTLTFGDSSGLTNNNIANFNFNKTAGKLNATSITTATTGITTFNLGSDAADTTTTEFVATITGALTNNATATDKGQVFNINAKNATLQYSVAAAGDNNGLTFSAGNNIINFANTSDGGATLNWKNNPTGGSATTQAITTTDGTTTINFNQDGTIAGGVSTNGASAGTTTNINVKNGAYAVINGAVITGATNSTTNINFSGDATASSTQGTLVIKGNTNDISKVSFETGDYKLSLTDAESKGGRTPRNQRRSLTIGTLDTSGSGSLTFISQATATEADTFVINAVTGSKKGTYHLGVVLDDNTKMAEVGADAPVRLVSVIADSGITFEKSVNVIEGFTHGIAELTSDLTNANGESGSDYMSYYIQKIDNLEVIAAEQEITATAFTLNYDLYMANLNSLNKRMGELRENNHSQGVWARVFNGALSNDFGLGSKSNYTTIQAGYDYAFGFEGANNYLGVALSYALSTSTSDNKAFDSN</sequence>
<evidence type="ECO:0000313" key="2">
    <source>
        <dbReference type="Proteomes" id="UP000257045"/>
    </source>
</evidence>
<dbReference type="Proteomes" id="UP000257045">
    <property type="component" value="Unassembled WGS sequence"/>
</dbReference>
<proteinExistence type="predicted"/>
<accession>A0A3D8IVQ7</accession>
<dbReference type="InterPro" id="IPR036709">
    <property type="entry name" value="Autotransporte_beta_dom_sf"/>
</dbReference>